<dbReference type="PIRSF" id="PIRSF015557">
    <property type="entry name" value="UCP015557"/>
    <property type="match status" value="1"/>
</dbReference>
<dbReference type="RefSeq" id="WP_268150674.1">
    <property type="nucleotide sequence ID" value="NZ_JAPPUW010000009.1"/>
</dbReference>
<comment type="function">
    <text evidence="3">Protein-arginine rhamnosyltransferase that catalyzes the transfer of a single rhamnose to elongation factor P (EF-P) on 'Lys-32', a modification required for EF-P-dependent rescue of polyproline stalled ribosomes.</text>
</comment>
<dbReference type="Pfam" id="PF10093">
    <property type="entry name" value="EarP"/>
    <property type="match status" value="1"/>
</dbReference>
<evidence type="ECO:0000256" key="4">
    <source>
        <dbReference type="ARBA" id="ARBA00024346"/>
    </source>
</evidence>
<comment type="caution">
    <text evidence="8">The sequence shown here is derived from an EMBL/GenBank/DDBJ whole genome shotgun (WGS) entry which is preliminary data.</text>
</comment>
<evidence type="ECO:0000256" key="5">
    <source>
        <dbReference type="ARBA" id="ARBA00024416"/>
    </source>
</evidence>
<evidence type="ECO:0000256" key="7">
    <source>
        <dbReference type="ARBA" id="ARBA00048472"/>
    </source>
</evidence>
<dbReference type="InterPro" id="IPR016633">
    <property type="entry name" value="EarP"/>
</dbReference>
<dbReference type="Proteomes" id="UP001152766">
    <property type="component" value="Unassembled WGS sequence"/>
</dbReference>
<evidence type="ECO:0000313" key="8">
    <source>
        <dbReference type="EMBL" id="MDG0860892.1"/>
    </source>
</evidence>
<keyword evidence="1" id="KW-0328">Glycosyltransferase</keyword>
<comment type="catalytic activity">
    <reaction evidence="7">
        <text>dTDP-beta-L-rhamnose + L-arginyl-[protein] = N(omega)-(alpha-L-rhamnosyl)-L-arginyl-[protein] + dTDP + H(+)</text>
        <dbReference type="Rhea" id="RHEA:66692"/>
        <dbReference type="Rhea" id="RHEA-COMP:10532"/>
        <dbReference type="Rhea" id="RHEA-COMP:17096"/>
        <dbReference type="ChEBI" id="CHEBI:15378"/>
        <dbReference type="ChEBI" id="CHEBI:29965"/>
        <dbReference type="ChEBI" id="CHEBI:57510"/>
        <dbReference type="ChEBI" id="CHEBI:58369"/>
        <dbReference type="ChEBI" id="CHEBI:167445"/>
    </reaction>
    <physiologicalReaction direction="left-to-right" evidence="7">
        <dbReference type="Rhea" id="RHEA:66693"/>
    </physiologicalReaction>
</comment>
<keyword evidence="8" id="KW-0251">Elongation factor</keyword>
<name>A0A9X4R2F7_9BURK</name>
<evidence type="ECO:0000256" key="2">
    <source>
        <dbReference type="ARBA" id="ARBA00022679"/>
    </source>
</evidence>
<accession>A0A9X4R2F7</accession>
<sequence length="339" mass="37279">MLWDLFCRVIDNHGDLGVCWRLARDLAARGERARLWVDDAAALAWMAPRRPDGIELRGWPEGDAGVPPGDVVIEAFGCEPPPAFVARMASRRPAPRWINLEYLSAEDYVERSHGLASPQLSGPAAGLSKHFFYPGFTPRTGGLLREPGLLERIAAFDGPAWLGARGWAPRPGERVASLFAYANPRLPALLDALAARPTLLLACPGPLQAQATARSGLRVIALPYLPQDDYDRLLWACDLNLVRGEDSFVRAQWAGKPFVWHIYPQQDDAHHAKLEAFMARAGLPEAWRAVWRGWNGLALLPGPLPSLDEAAAHASEWRAQLAMQPDLLTQLQSFLGVSS</sequence>
<dbReference type="NCBIfam" id="TIGR03837">
    <property type="entry name" value="efp_Arg_rhamno"/>
    <property type="match status" value="1"/>
</dbReference>
<proteinExistence type="inferred from homology"/>
<gene>
    <name evidence="8" type="primary">earP</name>
    <name evidence="8" type="ORF">EXJ73_00185</name>
</gene>
<organism evidence="8 9">
    <name type="scientific">Pelomonas aquatica</name>
    <dbReference type="NCBI Taxonomy" id="431058"/>
    <lineage>
        <taxon>Bacteria</taxon>
        <taxon>Pseudomonadati</taxon>
        <taxon>Pseudomonadota</taxon>
        <taxon>Betaproteobacteria</taxon>
        <taxon>Burkholderiales</taxon>
        <taxon>Sphaerotilaceae</taxon>
        <taxon>Roseateles</taxon>
    </lineage>
</organism>
<dbReference type="AlphaFoldDB" id="A0A9X4R2F7"/>
<keyword evidence="9" id="KW-1185">Reference proteome</keyword>
<evidence type="ECO:0000313" key="9">
    <source>
        <dbReference type="Proteomes" id="UP001152766"/>
    </source>
</evidence>
<comment type="similarity">
    <text evidence="4">Belongs to the glycosyltransferase 104 family.</text>
</comment>
<protein>
    <recommendedName>
        <fullName evidence="5">Protein-arginine rhamnosyltransferase</fullName>
    </recommendedName>
    <alternativeName>
        <fullName evidence="6">EF-P arginine rhamnosyltransferase</fullName>
    </alternativeName>
</protein>
<reference evidence="8" key="1">
    <citation type="submission" date="2019-02" db="EMBL/GenBank/DDBJ databases">
        <title>Draft genome of the type strain Pelomonas aquatica CCUG 52575T.</title>
        <authorList>
            <person name="Gomila M."/>
            <person name="Lalucat J."/>
        </authorList>
    </citation>
    <scope>NUCLEOTIDE SEQUENCE</scope>
    <source>
        <strain evidence="8">CCUG 52575</strain>
    </source>
</reference>
<dbReference type="GO" id="GO:0003746">
    <property type="term" value="F:translation elongation factor activity"/>
    <property type="evidence" value="ECO:0007669"/>
    <property type="project" value="UniProtKB-KW"/>
</dbReference>
<dbReference type="GO" id="GO:0106361">
    <property type="term" value="F:protein-arginine rhamnosyltransferase activity"/>
    <property type="evidence" value="ECO:0007669"/>
    <property type="project" value="InterPro"/>
</dbReference>
<dbReference type="EMBL" id="SGUG01000001">
    <property type="protein sequence ID" value="MDG0860892.1"/>
    <property type="molecule type" value="Genomic_DNA"/>
</dbReference>
<evidence type="ECO:0000256" key="6">
    <source>
        <dbReference type="ARBA" id="ARBA00030025"/>
    </source>
</evidence>
<evidence type="ECO:0000256" key="1">
    <source>
        <dbReference type="ARBA" id="ARBA00022676"/>
    </source>
</evidence>
<evidence type="ECO:0000256" key="3">
    <source>
        <dbReference type="ARBA" id="ARBA00024303"/>
    </source>
</evidence>
<keyword evidence="2" id="KW-0808">Transferase</keyword>
<keyword evidence="8" id="KW-0648">Protein biosynthesis</keyword>